<dbReference type="Pfam" id="PF00005">
    <property type="entry name" value="ABC_tran"/>
    <property type="match status" value="1"/>
</dbReference>
<comment type="subunit">
    <text evidence="8">The complex is composed of two ATP-binding proteins (BtuD), two transmembrane proteins (BtuC) and a solute-binding protein (BtuF).</text>
</comment>
<keyword evidence="11" id="KW-1185">Reference proteome</keyword>
<dbReference type="InterPro" id="IPR003593">
    <property type="entry name" value="AAA+_ATPase"/>
</dbReference>
<dbReference type="Gene3D" id="3.40.50.300">
    <property type="entry name" value="P-loop containing nucleotide triphosphate hydrolases"/>
    <property type="match status" value="1"/>
</dbReference>
<evidence type="ECO:0000256" key="6">
    <source>
        <dbReference type="ARBA" id="ARBA00022967"/>
    </source>
</evidence>
<keyword evidence="2 8" id="KW-1003">Cell membrane</keyword>
<dbReference type="PANTHER" id="PTHR42734">
    <property type="entry name" value="METAL TRANSPORT SYSTEM ATP-BINDING PROTEIN TM_0124-RELATED"/>
    <property type="match status" value="1"/>
</dbReference>
<comment type="similarity">
    <text evidence="8">Belongs to the ABC transporter superfamily. Vitamin B12 importer (TC 3.A.1.13.1) family.</text>
</comment>
<dbReference type="OrthoDB" id="5292475at2"/>
<dbReference type="EC" id="7.6.2.8" evidence="8"/>
<organism evidence="10 11">
    <name type="scientific">Limnobaculum zhutongyuii</name>
    <dbReference type="NCBI Taxonomy" id="2498113"/>
    <lineage>
        <taxon>Bacteria</taxon>
        <taxon>Pseudomonadati</taxon>
        <taxon>Pseudomonadota</taxon>
        <taxon>Gammaproteobacteria</taxon>
        <taxon>Enterobacterales</taxon>
        <taxon>Budviciaceae</taxon>
        <taxon>Limnobaculum</taxon>
    </lineage>
</organism>
<dbReference type="EMBL" id="CP034752">
    <property type="protein sequence ID" value="QBH96210.1"/>
    <property type="molecule type" value="Genomic_DNA"/>
</dbReference>
<keyword evidence="5 8" id="KW-0067">ATP-binding</keyword>
<dbReference type="SMART" id="SM00382">
    <property type="entry name" value="AAA"/>
    <property type="match status" value="1"/>
</dbReference>
<evidence type="ECO:0000256" key="8">
    <source>
        <dbReference type="HAMAP-Rule" id="MF_01005"/>
    </source>
</evidence>
<dbReference type="InterPro" id="IPR050153">
    <property type="entry name" value="Metal_Ion_Import_ABC"/>
</dbReference>
<evidence type="ECO:0000259" key="9">
    <source>
        <dbReference type="PROSITE" id="PS50893"/>
    </source>
</evidence>
<keyword evidence="4 8" id="KW-0547">Nucleotide-binding</keyword>
<evidence type="ECO:0000313" key="11">
    <source>
        <dbReference type="Proteomes" id="UP000293154"/>
    </source>
</evidence>
<reference evidence="10 11" key="1">
    <citation type="submission" date="2019-03" db="EMBL/GenBank/DDBJ databases">
        <title>Pragia sp. nov. isolated from the gut tract of Carduelis flavirostris.</title>
        <authorList>
            <person name="Ge Y."/>
        </authorList>
    </citation>
    <scope>NUCLEOTIDE SEQUENCE [LARGE SCALE GENOMIC DNA]</scope>
    <source>
        <strain evidence="10 11">CF-458</strain>
    </source>
</reference>
<proteinExistence type="inferred from homology"/>
<evidence type="ECO:0000256" key="1">
    <source>
        <dbReference type="ARBA" id="ARBA00022448"/>
    </source>
</evidence>
<comment type="function">
    <text evidence="8">Part of the ABC transporter complex BtuCDF involved in vitamin B12 import. Responsible for energy coupling to the transport system.</text>
</comment>
<dbReference type="GO" id="GO:0005886">
    <property type="term" value="C:plasma membrane"/>
    <property type="evidence" value="ECO:0007669"/>
    <property type="project" value="UniProtKB-SubCell"/>
</dbReference>
<dbReference type="GO" id="GO:0005524">
    <property type="term" value="F:ATP binding"/>
    <property type="evidence" value="ECO:0007669"/>
    <property type="project" value="UniProtKB-KW"/>
</dbReference>
<keyword evidence="1 8" id="KW-0813">Transport</keyword>
<keyword evidence="7 8" id="KW-0472">Membrane</keyword>
<evidence type="ECO:0000256" key="2">
    <source>
        <dbReference type="ARBA" id="ARBA00022475"/>
    </source>
</evidence>
<dbReference type="RefSeq" id="WP_130591159.1">
    <property type="nucleotide sequence ID" value="NZ_CP034752.1"/>
</dbReference>
<dbReference type="InterPro" id="IPR027417">
    <property type="entry name" value="P-loop_NTPase"/>
</dbReference>
<evidence type="ECO:0000256" key="5">
    <source>
        <dbReference type="ARBA" id="ARBA00022840"/>
    </source>
</evidence>
<dbReference type="NCBIfam" id="NF002981">
    <property type="entry name" value="PRK03695.1"/>
    <property type="match status" value="1"/>
</dbReference>
<dbReference type="GO" id="GO:0015420">
    <property type="term" value="F:ABC-type vitamin B12 transporter activity"/>
    <property type="evidence" value="ECO:0007669"/>
    <property type="project" value="UniProtKB-UniRule"/>
</dbReference>
<evidence type="ECO:0000256" key="3">
    <source>
        <dbReference type="ARBA" id="ARBA00022519"/>
    </source>
</evidence>
<dbReference type="AlphaFoldDB" id="A0A411WJ55"/>
<comment type="catalytic activity">
    <reaction evidence="8">
        <text>an R-cob(III)alamin(out) + ATP + H2O = an R-cob(III)alamin(in) + ADP + phosphate + H(+)</text>
        <dbReference type="Rhea" id="RHEA:17873"/>
        <dbReference type="ChEBI" id="CHEBI:15377"/>
        <dbReference type="ChEBI" id="CHEBI:15378"/>
        <dbReference type="ChEBI" id="CHEBI:30616"/>
        <dbReference type="ChEBI" id="CHEBI:43474"/>
        <dbReference type="ChEBI" id="CHEBI:140785"/>
        <dbReference type="ChEBI" id="CHEBI:456216"/>
        <dbReference type="EC" id="7.6.2.8"/>
    </reaction>
</comment>
<dbReference type="PROSITE" id="PS00211">
    <property type="entry name" value="ABC_TRANSPORTER_1"/>
    <property type="match status" value="1"/>
</dbReference>
<feature type="binding site" evidence="8">
    <location>
        <begin position="30"/>
        <end position="37"/>
    </location>
    <ligand>
        <name>ATP</name>
        <dbReference type="ChEBI" id="CHEBI:30616"/>
    </ligand>
</feature>
<dbReference type="PROSITE" id="PS50893">
    <property type="entry name" value="ABC_TRANSPORTER_2"/>
    <property type="match status" value="1"/>
</dbReference>
<sequence>MLKLTNISLSSRLSDITVSADAGKLIHVIGPNGAGKSSLLACIAGLLPYQGTVALQQHNIHHYSAIKLAGMRAYLSQHQDNRAMMQVFQYIALHQPKIATSAEVEAVVMFLAEQLELADKLSRPLSQLSGGEWQRVRLAAVFLQVWPALNPEARLLLLDEPMNSLDVAQQAALDNLLTQFCLQGASAIVSAHNLNHTLHHADEAWLLYQGRLMAAGVTAEVMSVQQLEKAFHIGFELFQVNKQRWLRPINQSF</sequence>
<dbReference type="InterPro" id="IPR017871">
    <property type="entry name" value="ABC_transporter-like_CS"/>
</dbReference>
<evidence type="ECO:0000313" key="10">
    <source>
        <dbReference type="EMBL" id="QBH96210.1"/>
    </source>
</evidence>
<dbReference type="InterPro" id="IPR003439">
    <property type="entry name" value="ABC_transporter-like_ATP-bd"/>
</dbReference>
<comment type="subcellular location">
    <subcellularLocation>
        <location evidence="8">Cell membrane</location>
        <topology evidence="8">Peripheral membrane protein</topology>
    </subcellularLocation>
</comment>
<dbReference type="Proteomes" id="UP000293154">
    <property type="component" value="Chromosome"/>
</dbReference>
<dbReference type="InterPro" id="IPR023693">
    <property type="entry name" value="ABC_transptr_BtuD"/>
</dbReference>
<evidence type="ECO:0000256" key="4">
    <source>
        <dbReference type="ARBA" id="ARBA00022741"/>
    </source>
</evidence>
<dbReference type="SUPFAM" id="SSF52540">
    <property type="entry name" value="P-loop containing nucleoside triphosphate hydrolases"/>
    <property type="match status" value="1"/>
</dbReference>
<feature type="domain" description="ABC transporter" evidence="9">
    <location>
        <begin position="2"/>
        <end position="234"/>
    </location>
</feature>
<protein>
    <recommendedName>
        <fullName evidence="8">Vitamin B12 import ATP-binding protein BtuD</fullName>
        <ecNumber evidence="8">7.6.2.8</ecNumber>
    </recommendedName>
    <alternativeName>
        <fullName evidence="8">Vitamin B12-transporting ATPase</fullName>
    </alternativeName>
</protein>
<keyword evidence="3" id="KW-0997">Cell inner membrane</keyword>
<evidence type="ECO:0000256" key="7">
    <source>
        <dbReference type="ARBA" id="ARBA00023136"/>
    </source>
</evidence>
<keyword evidence="6 8" id="KW-1278">Translocase</keyword>
<dbReference type="HAMAP" id="MF_01005">
    <property type="entry name" value="BtuD"/>
    <property type="match status" value="1"/>
</dbReference>
<gene>
    <name evidence="8 10" type="primary">btuD</name>
    <name evidence="10" type="ORF">EKN56_07240</name>
</gene>
<dbReference type="FunFam" id="3.40.50.300:FF:000462">
    <property type="entry name" value="Vitamin B12 import ATP-binding protein BtuD"/>
    <property type="match status" value="1"/>
</dbReference>
<dbReference type="GO" id="GO:0016887">
    <property type="term" value="F:ATP hydrolysis activity"/>
    <property type="evidence" value="ECO:0007669"/>
    <property type="project" value="InterPro"/>
</dbReference>
<dbReference type="KEGG" id="prag:EKN56_07240"/>
<dbReference type="CDD" id="cd03214">
    <property type="entry name" value="ABC_Iron-Siderophores_B12_Hemin"/>
    <property type="match status" value="1"/>
</dbReference>
<name>A0A411WJ55_9GAMM</name>
<dbReference type="PANTHER" id="PTHR42734:SF18">
    <property type="entry name" value="VITAMIN B12 IMPORT ATP-BINDING PROTEIN BTUD"/>
    <property type="match status" value="1"/>
</dbReference>
<accession>A0A411WJ55</accession>
<keyword evidence="10" id="KW-0378">Hydrolase</keyword>